<dbReference type="OrthoDB" id="713772at2"/>
<dbReference type="InterPro" id="IPR032675">
    <property type="entry name" value="LRR_dom_sf"/>
</dbReference>
<dbReference type="EMBL" id="FRBL01000002">
    <property type="protein sequence ID" value="SHL22086.1"/>
    <property type="molecule type" value="Genomic_DNA"/>
</dbReference>
<keyword evidence="7" id="KW-1185">Reference proteome</keyword>
<dbReference type="GO" id="GO:0046872">
    <property type="term" value="F:metal ion binding"/>
    <property type="evidence" value="ECO:0007669"/>
    <property type="project" value="UniProtKB-KW"/>
</dbReference>
<feature type="domain" description="Cytochrome c" evidence="5">
    <location>
        <begin position="156"/>
        <end position="336"/>
    </location>
</feature>
<dbReference type="RefSeq" id="WP_073079330.1">
    <property type="nucleotide sequence ID" value="NZ_FRBL01000002.1"/>
</dbReference>
<evidence type="ECO:0000256" key="2">
    <source>
        <dbReference type="ARBA" id="ARBA00023004"/>
    </source>
</evidence>
<dbReference type="GO" id="GO:0020037">
    <property type="term" value="F:heme binding"/>
    <property type="evidence" value="ECO:0007669"/>
    <property type="project" value="InterPro"/>
</dbReference>
<dbReference type="PANTHER" id="PTHR35889">
    <property type="entry name" value="CYCLOINULO-OLIGOSACCHARIDE FRUCTANOTRANSFERASE-RELATED"/>
    <property type="match status" value="1"/>
</dbReference>
<dbReference type="Pfam" id="PF09990">
    <property type="entry name" value="DUF2231"/>
    <property type="match status" value="1"/>
</dbReference>
<dbReference type="InterPro" id="IPR009056">
    <property type="entry name" value="Cyt_c-like_dom"/>
</dbReference>
<feature type="transmembrane region" description="Helical" evidence="4">
    <location>
        <begin position="115"/>
        <end position="133"/>
    </location>
</feature>
<sequence>MILLESTGSWASLTGRMHPLLVHLPIGILIVALLFVLISKLPRWQSLRSAIPFTLFLAFAAAAFSCLTGYLLSQDGGYDEKTLDTHFYLGIAVAVISGIWWLTYRMLKKSPKLELVLALVMLVLISITGHYGGTLTHGDNYLEAAMPAALSGFSKKATAAGTSNYKDIGDALLYEDLVQPVLNNRCISCHSQQKLKGGLQLETLALMRKGGENGPVLKDSMPEESEIYKRIILSENDEHRMPPKGKPSLTPAETELLHWWIACGGPAGKKVKDLPKNPRISAVLAAMQPSKPVDQLATVPEKTVGKAPDAAIAALTAKGLKVLPVAENSNYLSITAFTAQGFNDQDAALMLPLKEQLIWLDLSGTAVTDQVFSTLGQLKNLTKLTLKGTAIKGKELKALNQCANLMYLNLVQTATGAADIISLKNNKHLEQLYVGQTGIPASTLQDLHKQLELMKIDTGGYRLAQLPTDTIAYHKVMNN</sequence>
<protein>
    <submittedName>
        <fullName evidence="6">Uncharacterized membrane protein</fullName>
    </submittedName>
</protein>
<organism evidence="6 7">
    <name type="scientific">Chitinophaga jiangningensis</name>
    <dbReference type="NCBI Taxonomy" id="1419482"/>
    <lineage>
        <taxon>Bacteria</taxon>
        <taxon>Pseudomonadati</taxon>
        <taxon>Bacteroidota</taxon>
        <taxon>Chitinophagia</taxon>
        <taxon>Chitinophagales</taxon>
        <taxon>Chitinophagaceae</taxon>
        <taxon>Chitinophaga</taxon>
    </lineage>
</organism>
<keyword evidence="4" id="KW-0472">Membrane</keyword>
<dbReference type="PROSITE" id="PS51007">
    <property type="entry name" value="CYTC"/>
    <property type="match status" value="1"/>
</dbReference>
<dbReference type="InterPro" id="IPR011429">
    <property type="entry name" value="Cyt_c_Planctomycete-type"/>
</dbReference>
<keyword evidence="2 3" id="KW-0408">Iron</keyword>
<evidence type="ECO:0000256" key="4">
    <source>
        <dbReference type="SAM" id="Phobius"/>
    </source>
</evidence>
<keyword evidence="3" id="KW-0349">Heme</keyword>
<dbReference type="PANTHER" id="PTHR35889:SF3">
    <property type="entry name" value="F-BOX DOMAIN-CONTAINING PROTEIN"/>
    <property type="match status" value="1"/>
</dbReference>
<evidence type="ECO:0000256" key="1">
    <source>
        <dbReference type="ARBA" id="ARBA00022723"/>
    </source>
</evidence>
<dbReference type="STRING" id="1419482.SAMN05444266_102501"/>
<feature type="transmembrane region" description="Helical" evidence="4">
    <location>
        <begin position="20"/>
        <end position="38"/>
    </location>
</feature>
<proteinExistence type="predicted"/>
<evidence type="ECO:0000256" key="3">
    <source>
        <dbReference type="PROSITE-ProRule" id="PRU00433"/>
    </source>
</evidence>
<dbReference type="AlphaFoldDB" id="A0A1M6YUZ0"/>
<dbReference type="Pfam" id="PF07635">
    <property type="entry name" value="PSCyt1"/>
    <property type="match status" value="1"/>
</dbReference>
<dbReference type="SUPFAM" id="SSF52047">
    <property type="entry name" value="RNI-like"/>
    <property type="match status" value="1"/>
</dbReference>
<dbReference type="GO" id="GO:0009055">
    <property type="term" value="F:electron transfer activity"/>
    <property type="evidence" value="ECO:0007669"/>
    <property type="project" value="InterPro"/>
</dbReference>
<keyword evidence="4" id="KW-1133">Transmembrane helix</keyword>
<gene>
    <name evidence="6" type="ORF">SAMN05444266_102501</name>
</gene>
<feature type="transmembrane region" description="Helical" evidence="4">
    <location>
        <begin position="85"/>
        <end position="103"/>
    </location>
</feature>
<name>A0A1M6YUZ0_9BACT</name>
<keyword evidence="4" id="KW-0812">Transmembrane</keyword>
<accession>A0A1M6YUZ0</accession>
<evidence type="ECO:0000313" key="7">
    <source>
        <dbReference type="Proteomes" id="UP000184420"/>
    </source>
</evidence>
<evidence type="ECO:0000259" key="5">
    <source>
        <dbReference type="PROSITE" id="PS51007"/>
    </source>
</evidence>
<keyword evidence="1 3" id="KW-0479">Metal-binding</keyword>
<reference evidence="6 7" key="1">
    <citation type="submission" date="2016-11" db="EMBL/GenBank/DDBJ databases">
        <authorList>
            <person name="Jaros S."/>
            <person name="Januszkiewicz K."/>
            <person name="Wedrychowicz H."/>
        </authorList>
    </citation>
    <scope>NUCLEOTIDE SEQUENCE [LARGE SCALE GENOMIC DNA]</scope>
    <source>
        <strain evidence="6 7">DSM 27406</strain>
    </source>
</reference>
<evidence type="ECO:0000313" key="6">
    <source>
        <dbReference type="EMBL" id="SHL22086.1"/>
    </source>
</evidence>
<feature type="transmembrane region" description="Helical" evidence="4">
    <location>
        <begin position="50"/>
        <end position="73"/>
    </location>
</feature>
<dbReference type="Proteomes" id="UP000184420">
    <property type="component" value="Unassembled WGS sequence"/>
</dbReference>
<dbReference type="Gene3D" id="3.80.10.10">
    <property type="entry name" value="Ribonuclease Inhibitor"/>
    <property type="match status" value="1"/>
</dbReference>
<dbReference type="InterPro" id="IPR019251">
    <property type="entry name" value="DUF2231_TM"/>
</dbReference>